<dbReference type="EMBL" id="CP102480">
    <property type="protein sequence ID" value="UUX48718.1"/>
    <property type="molecule type" value="Genomic_DNA"/>
</dbReference>
<reference evidence="2" key="1">
    <citation type="submission" date="2022-08" db="EMBL/GenBank/DDBJ databases">
        <title>Nisaea acidiphila sp. nov., isolated from a marine algal debris and emended description of the genus Nisaea Urios et al. 2008.</title>
        <authorList>
            <person name="Kwon K."/>
        </authorList>
    </citation>
    <scope>NUCLEOTIDE SEQUENCE</scope>
    <source>
        <strain evidence="2">MEBiC11861</strain>
    </source>
</reference>
<dbReference type="PROSITE" id="PS51257">
    <property type="entry name" value="PROKAR_LIPOPROTEIN"/>
    <property type="match status" value="1"/>
</dbReference>
<evidence type="ECO:0000313" key="3">
    <source>
        <dbReference type="Proteomes" id="UP001060336"/>
    </source>
</evidence>
<dbReference type="RefSeq" id="WP_257767220.1">
    <property type="nucleotide sequence ID" value="NZ_CP102480.1"/>
</dbReference>
<name>A0A9J7ANH9_9PROT</name>
<dbReference type="AlphaFoldDB" id="A0A9J7ANH9"/>
<accession>A0A9J7ANH9</accession>
<keyword evidence="1" id="KW-0732">Signal</keyword>
<protein>
    <submittedName>
        <fullName evidence="2">Uncharacterized protein</fullName>
    </submittedName>
</protein>
<evidence type="ECO:0000256" key="1">
    <source>
        <dbReference type="SAM" id="SignalP"/>
    </source>
</evidence>
<sequence length="180" mass="19779">MFRRPRLRSVTRAALSLALLALVAACSSDDGPPPGCPRTDFVTDLDHVTVFTDGAVGDLTDVRFDARFGSLSAVCNFDSDALAMDIGFQVVATRGPANRDNKADVTYFLAIADETGAVIAKEVFEASLPFKGNLRRVAITDEFEPTIPYPANRLTLNNYRVMIGFQLTQEQLAYNRSQRR</sequence>
<keyword evidence="3" id="KW-1185">Reference proteome</keyword>
<feature type="signal peptide" evidence="1">
    <location>
        <begin position="1"/>
        <end position="28"/>
    </location>
</feature>
<gene>
    <name evidence="2" type="ORF">NUH88_15040</name>
</gene>
<dbReference type="Proteomes" id="UP001060336">
    <property type="component" value="Chromosome"/>
</dbReference>
<feature type="chain" id="PRO_5039945229" evidence="1">
    <location>
        <begin position="29"/>
        <end position="180"/>
    </location>
</feature>
<dbReference type="KEGG" id="naci:NUH88_15040"/>
<organism evidence="2 3">
    <name type="scientific">Nisaea acidiphila</name>
    <dbReference type="NCBI Taxonomy" id="1862145"/>
    <lineage>
        <taxon>Bacteria</taxon>
        <taxon>Pseudomonadati</taxon>
        <taxon>Pseudomonadota</taxon>
        <taxon>Alphaproteobacteria</taxon>
        <taxon>Rhodospirillales</taxon>
        <taxon>Thalassobaculaceae</taxon>
        <taxon>Nisaea</taxon>
    </lineage>
</organism>
<proteinExistence type="predicted"/>
<evidence type="ECO:0000313" key="2">
    <source>
        <dbReference type="EMBL" id="UUX48718.1"/>
    </source>
</evidence>